<accession>A0A1Y2MM10</accession>
<reference evidence="2 3" key="1">
    <citation type="submission" date="2016-09" db="EMBL/GenBank/DDBJ databases">
        <title>Pseudonocardia autotrophica DSM535, a candidate organism with high potential of specific P450 cytochromes.</title>
        <authorList>
            <person name="Grumaz C."/>
            <person name="Vainshtein Y."/>
            <person name="Kirstahler P."/>
            <person name="Sohn K."/>
        </authorList>
    </citation>
    <scope>NUCLEOTIDE SEQUENCE [LARGE SCALE GENOMIC DNA]</scope>
    <source>
        <strain evidence="2 3">DSM 535</strain>
    </source>
</reference>
<dbReference type="EMBL" id="MIGB01000043">
    <property type="protein sequence ID" value="OSY36101.1"/>
    <property type="molecule type" value="Genomic_DNA"/>
</dbReference>
<dbReference type="AlphaFoldDB" id="A0A1Y2MM10"/>
<name>A0A1Y2MM10_PSEAH</name>
<dbReference type="RefSeq" id="WP_085915731.1">
    <property type="nucleotide sequence ID" value="NZ_AP018920.1"/>
</dbReference>
<evidence type="ECO:0000313" key="3">
    <source>
        <dbReference type="Proteomes" id="UP000194360"/>
    </source>
</evidence>
<gene>
    <name evidence="2" type="ORF">BG845_05616</name>
</gene>
<keyword evidence="3" id="KW-1185">Reference proteome</keyword>
<evidence type="ECO:0000256" key="1">
    <source>
        <dbReference type="SAM" id="MobiDB-lite"/>
    </source>
</evidence>
<evidence type="ECO:0000313" key="2">
    <source>
        <dbReference type="EMBL" id="OSY36101.1"/>
    </source>
</evidence>
<comment type="caution">
    <text evidence="2">The sequence shown here is derived from an EMBL/GenBank/DDBJ whole genome shotgun (WGS) entry which is preliminary data.</text>
</comment>
<proteinExistence type="predicted"/>
<protein>
    <submittedName>
        <fullName evidence="2">Uncharacterized protein</fullName>
    </submittedName>
</protein>
<feature type="region of interest" description="Disordered" evidence="1">
    <location>
        <begin position="99"/>
        <end position="118"/>
    </location>
</feature>
<dbReference type="STRING" id="2074.BG845_05616"/>
<organism evidence="2 3">
    <name type="scientific">Pseudonocardia autotrophica</name>
    <name type="common">Amycolata autotrophica</name>
    <name type="synonym">Nocardia autotrophica</name>
    <dbReference type="NCBI Taxonomy" id="2074"/>
    <lineage>
        <taxon>Bacteria</taxon>
        <taxon>Bacillati</taxon>
        <taxon>Actinomycetota</taxon>
        <taxon>Actinomycetes</taxon>
        <taxon>Pseudonocardiales</taxon>
        <taxon>Pseudonocardiaceae</taxon>
        <taxon>Pseudonocardia</taxon>
    </lineage>
</organism>
<dbReference type="Proteomes" id="UP000194360">
    <property type="component" value="Unassembled WGS sequence"/>
</dbReference>
<sequence>MTRLVRYRRGEYRDGEFDVDRWGEWDCPPVPEGVRELLVTHCHPHDAPSCDEPVTWHHRGHGPWGAVDALHRRDRHNDAGALARLIRWTETTYSHEEADGWELYAGSPASPATEESER</sequence>